<name>A0A8R7PV61_TRIUA</name>
<organism evidence="2 3">
    <name type="scientific">Triticum urartu</name>
    <name type="common">Red wild einkorn</name>
    <name type="synonym">Crithodium urartu</name>
    <dbReference type="NCBI Taxonomy" id="4572"/>
    <lineage>
        <taxon>Eukaryota</taxon>
        <taxon>Viridiplantae</taxon>
        <taxon>Streptophyta</taxon>
        <taxon>Embryophyta</taxon>
        <taxon>Tracheophyta</taxon>
        <taxon>Spermatophyta</taxon>
        <taxon>Magnoliopsida</taxon>
        <taxon>Liliopsida</taxon>
        <taxon>Poales</taxon>
        <taxon>Poaceae</taxon>
        <taxon>BOP clade</taxon>
        <taxon>Pooideae</taxon>
        <taxon>Triticodae</taxon>
        <taxon>Triticeae</taxon>
        <taxon>Triticinae</taxon>
        <taxon>Triticum</taxon>
    </lineage>
</organism>
<feature type="compositionally biased region" description="Low complexity" evidence="1">
    <location>
        <begin position="29"/>
        <end position="53"/>
    </location>
</feature>
<reference evidence="2" key="2">
    <citation type="submission" date="2018-03" db="EMBL/GenBank/DDBJ databases">
        <title>The Triticum urartu genome reveals the dynamic nature of wheat genome evolution.</title>
        <authorList>
            <person name="Ling H."/>
            <person name="Ma B."/>
            <person name="Shi X."/>
            <person name="Liu H."/>
            <person name="Dong L."/>
            <person name="Sun H."/>
            <person name="Cao Y."/>
            <person name="Gao Q."/>
            <person name="Zheng S."/>
            <person name="Li Y."/>
            <person name="Yu Y."/>
            <person name="Du H."/>
            <person name="Qi M."/>
            <person name="Li Y."/>
            <person name="Yu H."/>
            <person name="Cui Y."/>
            <person name="Wang N."/>
            <person name="Chen C."/>
            <person name="Wu H."/>
            <person name="Zhao Y."/>
            <person name="Zhang J."/>
            <person name="Li Y."/>
            <person name="Zhou W."/>
            <person name="Zhang B."/>
            <person name="Hu W."/>
            <person name="Eijk M."/>
            <person name="Tang J."/>
            <person name="Witsenboer H."/>
            <person name="Zhao S."/>
            <person name="Li Z."/>
            <person name="Zhang A."/>
            <person name="Wang D."/>
            <person name="Liang C."/>
        </authorList>
    </citation>
    <scope>NUCLEOTIDE SEQUENCE [LARGE SCALE GENOMIC DNA]</scope>
    <source>
        <strain evidence="2">cv. G1812</strain>
    </source>
</reference>
<keyword evidence="3" id="KW-1185">Reference proteome</keyword>
<reference evidence="3" key="1">
    <citation type="journal article" date="2013" name="Nature">
        <title>Draft genome of the wheat A-genome progenitor Triticum urartu.</title>
        <authorList>
            <person name="Ling H.Q."/>
            <person name="Zhao S."/>
            <person name="Liu D."/>
            <person name="Wang J."/>
            <person name="Sun H."/>
            <person name="Zhang C."/>
            <person name="Fan H."/>
            <person name="Li D."/>
            <person name="Dong L."/>
            <person name="Tao Y."/>
            <person name="Gao C."/>
            <person name="Wu H."/>
            <person name="Li Y."/>
            <person name="Cui Y."/>
            <person name="Guo X."/>
            <person name="Zheng S."/>
            <person name="Wang B."/>
            <person name="Yu K."/>
            <person name="Liang Q."/>
            <person name="Yang W."/>
            <person name="Lou X."/>
            <person name="Chen J."/>
            <person name="Feng M."/>
            <person name="Jian J."/>
            <person name="Zhang X."/>
            <person name="Luo G."/>
            <person name="Jiang Y."/>
            <person name="Liu J."/>
            <person name="Wang Z."/>
            <person name="Sha Y."/>
            <person name="Zhang B."/>
            <person name="Wu H."/>
            <person name="Tang D."/>
            <person name="Shen Q."/>
            <person name="Xue P."/>
            <person name="Zou S."/>
            <person name="Wang X."/>
            <person name="Liu X."/>
            <person name="Wang F."/>
            <person name="Yang Y."/>
            <person name="An X."/>
            <person name="Dong Z."/>
            <person name="Zhang K."/>
            <person name="Zhang X."/>
            <person name="Luo M.C."/>
            <person name="Dvorak J."/>
            <person name="Tong Y."/>
            <person name="Wang J."/>
            <person name="Yang H."/>
            <person name="Li Z."/>
            <person name="Wang D."/>
            <person name="Zhang A."/>
            <person name="Wang J."/>
        </authorList>
    </citation>
    <scope>NUCLEOTIDE SEQUENCE</scope>
    <source>
        <strain evidence="3">cv. G1812</strain>
    </source>
</reference>
<feature type="compositionally biased region" description="Basic and acidic residues" evidence="1">
    <location>
        <begin position="169"/>
        <end position="179"/>
    </location>
</feature>
<feature type="compositionally biased region" description="Polar residues" evidence="1">
    <location>
        <begin position="203"/>
        <end position="214"/>
    </location>
</feature>
<sequence length="240" mass="24324">MALTSRAALGSASTISPEVSTGRTGSNTGIISSSRSMTTGMSSSEKSSSTRRGNSGGCRGGGATPAVSATAAAAEDETGKEPNAVPSRTRSRSSWWKSAESVARPRTSHECRCGSSPLATAAAAAAAAESTSPPRPHEKDLHRRRSGGSATAPAADDEAPAANGRAKRERMADVDRRPGAEAAAADASRPARRSRRQAVQKPVNASSGCRSQLVTLERRGGAGGSMCSDIAVPSPPPTTP</sequence>
<reference evidence="2" key="3">
    <citation type="submission" date="2022-06" db="UniProtKB">
        <authorList>
            <consortium name="EnsemblPlants"/>
        </authorList>
    </citation>
    <scope>IDENTIFICATION</scope>
</reference>
<accession>A0A8R7PV61</accession>
<feature type="region of interest" description="Disordered" evidence="1">
    <location>
        <begin position="1"/>
        <end position="240"/>
    </location>
</feature>
<evidence type="ECO:0000313" key="3">
    <source>
        <dbReference type="Proteomes" id="UP000015106"/>
    </source>
</evidence>
<dbReference type="EnsemblPlants" id="TuG1812G0300004054.01.T01">
    <property type="protein sequence ID" value="TuG1812G0300004054.01.T01.cds286123"/>
    <property type="gene ID" value="TuG1812G0300004054.01"/>
</dbReference>
<evidence type="ECO:0000313" key="2">
    <source>
        <dbReference type="EnsemblPlants" id="TuG1812G0300004054.01.T01.cds286123"/>
    </source>
</evidence>
<dbReference type="Proteomes" id="UP000015106">
    <property type="component" value="Chromosome 3"/>
</dbReference>
<feature type="compositionally biased region" description="Gly residues" evidence="1">
    <location>
        <begin position="54"/>
        <end position="63"/>
    </location>
</feature>
<proteinExistence type="predicted"/>
<feature type="compositionally biased region" description="Low complexity" evidence="1">
    <location>
        <begin position="64"/>
        <end position="73"/>
    </location>
</feature>
<feature type="compositionally biased region" description="Polar residues" evidence="1">
    <location>
        <begin position="11"/>
        <end position="28"/>
    </location>
</feature>
<feature type="compositionally biased region" description="Low complexity" evidence="1">
    <location>
        <begin position="119"/>
        <end position="128"/>
    </location>
</feature>
<dbReference type="AlphaFoldDB" id="A0A8R7PV61"/>
<dbReference type="Gramene" id="TuG1812G0300004054.01.T01">
    <property type="protein sequence ID" value="TuG1812G0300004054.01.T01.cds286123"/>
    <property type="gene ID" value="TuG1812G0300004054.01"/>
</dbReference>
<evidence type="ECO:0000256" key="1">
    <source>
        <dbReference type="SAM" id="MobiDB-lite"/>
    </source>
</evidence>
<protein>
    <submittedName>
        <fullName evidence="2">Uncharacterized protein</fullName>
    </submittedName>
</protein>